<dbReference type="InterPro" id="IPR026593">
    <property type="entry name" value="SecY"/>
</dbReference>
<feature type="transmembrane region" description="Helical" evidence="9">
    <location>
        <begin position="397"/>
        <end position="417"/>
    </location>
</feature>
<comment type="subcellular location">
    <subcellularLocation>
        <location evidence="9">Cell membrane</location>
        <topology evidence="9">Multi-pass membrane protein</topology>
    </subcellularLocation>
    <subcellularLocation>
        <location evidence="1 11">Membrane</location>
        <topology evidence="1 11">Multi-pass membrane protein</topology>
    </subcellularLocation>
</comment>
<dbReference type="InterPro" id="IPR023201">
    <property type="entry name" value="SecY_dom_sf"/>
</dbReference>
<protein>
    <recommendedName>
        <fullName evidence="9 10">Protein translocase subunit SecY</fullName>
    </recommendedName>
</protein>
<name>A0ABU8QL00_9RHOB</name>
<evidence type="ECO:0000256" key="5">
    <source>
        <dbReference type="ARBA" id="ARBA00022927"/>
    </source>
</evidence>
<evidence type="ECO:0000256" key="7">
    <source>
        <dbReference type="ARBA" id="ARBA00023010"/>
    </source>
</evidence>
<feature type="transmembrane region" description="Helical" evidence="9">
    <location>
        <begin position="274"/>
        <end position="295"/>
    </location>
</feature>
<keyword evidence="8 9" id="KW-0472">Membrane</keyword>
<feature type="transmembrane region" description="Helical" evidence="9">
    <location>
        <begin position="60"/>
        <end position="80"/>
    </location>
</feature>
<evidence type="ECO:0000256" key="2">
    <source>
        <dbReference type="ARBA" id="ARBA00005751"/>
    </source>
</evidence>
<dbReference type="InterPro" id="IPR030659">
    <property type="entry name" value="SecY_CS"/>
</dbReference>
<evidence type="ECO:0000256" key="12">
    <source>
        <dbReference type="RuleBase" id="RU004349"/>
    </source>
</evidence>
<dbReference type="PIRSF" id="PIRSF004557">
    <property type="entry name" value="SecY"/>
    <property type="match status" value="1"/>
</dbReference>
<feature type="transmembrane region" description="Helical" evidence="9">
    <location>
        <begin position="315"/>
        <end position="337"/>
    </location>
</feature>
<dbReference type="NCBIfam" id="TIGR00967">
    <property type="entry name" value="3a0501s007"/>
    <property type="match status" value="1"/>
</dbReference>
<sequence>MVSAAEQMAANTSWSALGKATDLRNRIFFTIGLLIVYRLGTFIPVPGIDSIALREFMEQAAGGIGGILTMFTGGALGRMGIFALGIMPYISASIIVQLLTSMVPALEQLKKEGEQGRKKINQYTRYGTVFLATLQSYGLAVSLQSGELVTNPGGFFIVSCMVTLVGGTMFLMWLGEQITARGIGNGISLIIFVGIIAEIPAALAQFFASGRSGAISPAVIVGVIVMVVATIAFVVFMERALRKIHIQYPRRQVGMKMYDGGSSHLPVKVNPSGVIPAIFASSLLLLPTTISTFSGNNTGVIMSTILAYFGPGQPLYLLFFAGMIVFFAYFYTFNVSFKVDDVADNLKNQNGFIPGIRPGAKTAEYLEYVVNRVLVLGAGYLAAVCLLPEILRGQLAIPFYFGGTSVLIVVSVTMDTIQQVQSHLLAHQYEGLIEKSQLRGKGKRRGKKGAARR</sequence>
<dbReference type="RefSeq" id="WP_339404738.1">
    <property type="nucleotide sequence ID" value="NZ_JBBGAZ010000017.1"/>
</dbReference>
<reference evidence="13 14" key="1">
    <citation type="submission" date="2024-03" db="EMBL/GenBank/DDBJ databases">
        <title>Cognatishimia coralii sp. nov., a marine bacterium isolated from coral surrounding seawater.</title>
        <authorList>
            <person name="Liu X."/>
            <person name="Liu S."/>
            <person name="Sun H."/>
            <person name="Zhang Y."/>
        </authorList>
    </citation>
    <scope>NUCLEOTIDE SEQUENCE [LARGE SCALE GENOMIC DNA]</scope>
    <source>
        <strain evidence="13 14">D5M38</strain>
    </source>
</reference>
<evidence type="ECO:0000256" key="9">
    <source>
        <dbReference type="HAMAP-Rule" id="MF_01465"/>
    </source>
</evidence>
<evidence type="ECO:0000256" key="11">
    <source>
        <dbReference type="RuleBase" id="RU003484"/>
    </source>
</evidence>
<feature type="transmembrane region" description="Helical" evidence="9">
    <location>
        <begin position="373"/>
        <end position="391"/>
    </location>
</feature>
<evidence type="ECO:0000256" key="10">
    <source>
        <dbReference type="RuleBase" id="RU000537"/>
    </source>
</evidence>
<evidence type="ECO:0000256" key="4">
    <source>
        <dbReference type="ARBA" id="ARBA00022692"/>
    </source>
</evidence>
<dbReference type="PANTHER" id="PTHR10906">
    <property type="entry name" value="SECY/SEC61-ALPHA FAMILY MEMBER"/>
    <property type="match status" value="1"/>
</dbReference>
<comment type="function">
    <text evidence="9 10">The central subunit of the protein translocation channel SecYEG. Consists of two halves formed by TMs 1-5 and 6-10. These two domains form a lateral gate at the front which open onto the bilayer between TMs 2 and 7, and are clamped together by SecE at the back. The channel is closed by both a pore ring composed of hydrophobic SecY resides and a short helix (helix 2A) on the extracellular side of the membrane which forms a plug. The plug probably moves laterally to allow the channel to open. The ring and the pore may move independently.</text>
</comment>
<dbReference type="PROSITE" id="PS00756">
    <property type="entry name" value="SECY_2"/>
    <property type="match status" value="1"/>
</dbReference>
<dbReference type="Proteomes" id="UP001368270">
    <property type="component" value="Unassembled WGS sequence"/>
</dbReference>
<keyword evidence="7 9" id="KW-0811">Translocation</keyword>
<dbReference type="EMBL" id="JBBGAZ010000017">
    <property type="protein sequence ID" value="MEJ5220105.1"/>
    <property type="molecule type" value="Genomic_DNA"/>
</dbReference>
<keyword evidence="3 9" id="KW-0813">Transport</keyword>
<feature type="transmembrane region" description="Helical" evidence="9">
    <location>
        <begin position="155"/>
        <end position="174"/>
    </location>
</feature>
<keyword evidence="9" id="KW-1003">Cell membrane</keyword>
<feature type="transmembrane region" description="Helical" evidence="9">
    <location>
        <begin position="27"/>
        <end position="48"/>
    </location>
</feature>
<keyword evidence="4 9" id="KW-0812">Transmembrane</keyword>
<feature type="transmembrane region" description="Helical" evidence="9">
    <location>
        <begin position="186"/>
        <end position="208"/>
    </location>
</feature>
<comment type="caution">
    <text evidence="13">The sequence shown here is derived from an EMBL/GenBank/DDBJ whole genome shotgun (WGS) entry which is preliminary data.</text>
</comment>
<evidence type="ECO:0000256" key="8">
    <source>
        <dbReference type="ARBA" id="ARBA00023136"/>
    </source>
</evidence>
<dbReference type="PRINTS" id="PR00303">
    <property type="entry name" value="SECYTRNLCASE"/>
</dbReference>
<keyword evidence="5 9" id="KW-0653">Protein transport</keyword>
<dbReference type="PROSITE" id="PS00755">
    <property type="entry name" value="SECY_1"/>
    <property type="match status" value="1"/>
</dbReference>
<evidence type="ECO:0000256" key="6">
    <source>
        <dbReference type="ARBA" id="ARBA00022989"/>
    </source>
</evidence>
<evidence type="ECO:0000256" key="3">
    <source>
        <dbReference type="ARBA" id="ARBA00022448"/>
    </source>
</evidence>
<evidence type="ECO:0000256" key="1">
    <source>
        <dbReference type="ARBA" id="ARBA00004141"/>
    </source>
</evidence>
<dbReference type="InterPro" id="IPR002208">
    <property type="entry name" value="SecY/SEC61-alpha"/>
</dbReference>
<evidence type="ECO:0000313" key="13">
    <source>
        <dbReference type="EMBL" id="MEJ5220105.1"/>
    </source>
</evidence>
<gene>
    <name evidence="9 13" type="primary">secY</name>
    <name evidence="13" type="ORF">WG622_17760</name>
</gene>
<proteinExistence type="inferred from homology"/>
<feature type="transmembrane region" description="Helical" evidence="9">
    <location>
        <begin position="126"/>
        <end position="143"/>
    </location>
</feature>
<comment type="similarity">
    <text evidence="2 9 12">Belongs to the SecY/SEC61-alpha family.</text>
</comment>
<comment type="subunit">
    <text evidence="9">Component of the Sec protein translocase complex. Heterotrimer consisting of SecY, SecE and SecG subunits. The heterotrimers can form oligomers, although 1 heterotrimer is thought to be able to translocate proteins. Interacts with the ribosome. Interacts with SecDF, and other proteins may be involved. Interacts with SecA.</text>
</comment>
<dbReference type="SUPFAM" id="SSF103491">
    <property type="entry name" value="Preprotein translocase SecY subunit"/>
    <property type="match status" value="1"/>
</dbReference>
<feature type="transmembrane region" description="Helical" evidence="9">
    <location>
        <begin position="214"/>
        <end position="236"/>
    </location>
</feature>
<keyword evidence="6 9" id="KW-1133">Transmembrane helix</keyword>
<organism evidence="13 14">
    <name type="scientific">Cognatishimia coralii</name>
    <dbReference type="NCBI Taxonomy" id="3083254"/>
    <lineage>
        <taxon>Bacteria</taxon>
        <taxon>Pseudomonadati</taxon>
        <taxon>Pseudomonadota</taxon>
        <taxon>Alphaproteobacteria</taxon>
        <taxon>Rhodobacterales</taxon>
        <taxon>Paracoccaceae</taxon>
        <taxon>Cognatishimia</taxon>
    </lineage>
</organism>
<dbReference type="Gene3D" id="1.10.3370.10">
    <property type="entry name" value="SecY subunit domain"/>
    <property type="match status" value="1"/>
</dbReference>
<dbReference type="HAMAP" id="MF_01465">
    <property type="entry name" value="SecY"/>
    <property type="match status" value="1"/>
</dbReference>
<keyword evidence="14" id="KW-1185">Reference proteome</keyword>
<evidence type="ECO:0000313" key="14">
    <source>
        <dbReference type="Proteomes" id="UP001368270"/>
    </source>
</evidence>
<dbReference type="Pfam" id="PF00344">
    <property type="entry name" value="SecY"/>
    <property type="match status" value="1"/>
</dbReference>
<accession>A0ABU8QL00</accession>